<evidence type="ECO:0000256" key="1">
    <source>
        <dbReference type="ARBA" id="ARBA00009743"/>
    </source>
</evidence>
<dbReference type="PANTHER" id="PTHR11452:SF83">
    <property type="entry name" value="ALPHA-GALACTOSIDASE"/>
    <property type="match status" value="1"/>
</dbReference>
<dbReference type="Gene3D" id="3.20.20.70">
    <property type="entry name" value="Aldolase class I"/>
    <property type="match status" value="2"/>
</dbReference>
<dbReference type="EMBL" id="CAJPVJ010000460">
    <property type="protein sequence ID" value="CAG2162528.1"/>
    <property type="molecule type" value="Genomic_DNA"/>
</dbReference>
<feature type="chain" id="PRO_5035592086" description="Alpha-galactosidase" evidence="5">
    <location>
        <begin position="18"/>
        <end position="423"/>
    </location>
</feature>
<dbReference type="PRINTS" id="PR00740">
    <property type="entry name" value="GLHYDRLASE27"/>
</dbReference>
<dbReference type="EMBL" id="OC915285">
    <property type="protein sequence ID" value="CAD7639664.1"/>
    <property type="molecule type" value="Genomic_DNA"/>
</dbReference>
<dbReference type="AlphaFoldDB" id="A0A7R9LDG1"/>
<keyword evidence="2 4" id="KW-0378">Hydrolase</keyword>
<comment type="subunit">
    <text evidence="4">Homodimer.</text>
</comment>
<dbReference type="PANTHER" id="PTHR11452">
    <property type="entry name" value="ALPHA-GALACTOSIDASE/ALPHA-N-ACETYLGALACTOSAMINIDASE"/>
    <property type="match status" value="1"/>
</dbReference>
<dbReference type="Proteomes" id="UP000728032">
    <property type="component" value="Unassembled WGS sequence"/>
</dbReference>
<proteinExistence type="inferred from homology"/>
<gene>
    <name evidence="6" type="ORF">ONB1V03_LOCUS2121</name>
</gene>
<dbReference type="InterPro" id="IPR000111">
    <property type="entry name" value="Glyco_hydro_27/36_CS"/>
</dbReference>
<evidence type="ECO:0000313" key="7">
    <source>
        <dbReference type="Proteomes" id="UP000728032"/>
    </source>
</evidence>
<protein>
    <recommendedName>
        <fullName evidence="4">Alpha-galactosidase</fullName>
        <ecNumber evidence="4">3.2.1.-</ecNumber>
    </recommendedName>
</protein>
<dbReference type="OrthoDB" id="5795902at2759"/>
<dbReference type="InterPro" id="IPR017853">
    <property type="entry name" value="GH"/>
</dbReference>
<dbReference type="GO" id="GO:0016139">
    <property type="term" value="P:glycoside catabolic process"/>
    <property type="evidence" value="ECO:0007669"/>
    <property type="project" value="TreeGrafter"/>
</dbReference>
<dbReference type="PROSITE" id="PS00512">
    <property type="entry name" value="ALPHA_GALACTOSIDASE"/>
    <property type="match status" value="1"/>
</dbReference>
<dbReference type="GO" id="GO:0009311">
    <property type="term" value="P:oligosaccharide metabolic process"/>
    <property type="evidence" value="ECO:0007669"/>
    <property type="project" value="TreeGrafter"/>
</dbReference>
<dbReference type="GO" id="GO:0005737">
    <property type="term" value="C:cytoplasm"/>
    <property type="evidence" value="ECO:0007669"/>
    <property type="project" value="TreeGrafter"/>
</dbReference>
<name>A0A7R9LDG1_9ACAR</name>
<evidence type="ECO:0000256" key="2">
    <source>
        <dbReference type="ARBA" id="ARBA00022801"/>
    </source>
</evidence>
<evidence type="ECO:0000256" key="5">
    <source>
        <dbReference type="SAM" id="SignalP"/>
    </source>
</evidence>
<evidence type="ECO:0000256" key="4">
    <source>
        <dbReference type="RuleBase" id="RU361168"/>
    </source>
</evidence>
<dbReference type="InterPro" id="IPR013785">
    <property type="entry name" value="Aldolase_TIM"/>
</dbReference>
<dbReference type="InterPro" id="IPR002241">
    <property type="entry name" value="Glyco_hydro_27"/>
</dbReference>
<keyword evidence="5" id="KW-0732">Signal</keyword>
<feature type="signal peptide" evidence="5">
    <location>
        <begin position="1"/>
        <end position="17"/>
    </location>
</feature>
<dbReference type="CDD" id="cd14792">
    <property type="entry name" value="GH27"/>
    <property type="match status" value="1"/>
</dbReference>
<evidence type="ECO:0000313" key="6">
    <source>
        <dbReference type="EMBL" id="CAD7639664.1"/>
    </source>
</evidence>
<organism evidence="6">
    <name type="scientific">Oppiella nova</name>
    <dbReference type="NCBI Taxonomy" id="334625"/>
    <lineage>
        <taxon>Eukaryota</taxon>
        <taxon>Metazoa</taxon>
        <taxon>Ecdysozoa</taxon>
        <taxon>Arthropoda</taxon>
        <taxon>Chelicerata</taxon>
        <taxon>Arachnida</taxon>
        <taxon>Acari</taxon>
        <taxon>Acariformes</taxon>
        <taxon>Sarcoptiformes</taxon>
        <taxon>Oribatida</taxon>
        <taxon>Brachypylina</taxon>
        <taxon>Oppioidea</taxon>
        <taxon>Oppiidae</taxon>
        <taxon>Oppiella</taxon>
    </lineage>
</organism>
<keyword evidence="3 4" id="KW-0326">Glycosidase</keyword>
<keyword evidence="7" id="KW-1185">Reference proteome</keyword>
<accession>A0A7R9LDG1</accession>
<evidence type="ECO:0000256" key="3">
    <source>
        <dbReference type="ARBA" id="ARBA00023295"/>
    </source>
</evidence>
<reference evidence="6" key="1">
    <citation type="submission" date="2020-11" db="EMBL/GenBank/DDBJ databases">
        <authorList>
            <person name="Tran Van P."/>
        </authorList>
    </citation>
    <scope>NUCLEOTIDE SEQUENCE</scope>
</reference>
<dbReference type="SUPFAM" id="SSF51445">
    <property type="entry name" value="(Trans)glycosidases"/>
    <property type="match status" value="1"/>
</dbReference>
<sequence length="423" mass="47896">MYLKLVVTLISAQCLYGWTDDGQALTPPMGFVSYTAFDNDENCDKYPNECVNEKLYKDMADRLVADGFKDLGYEYINIDDRWSEVERDSQTRRLVPNKKRFPNGIKALTDYMHSKGLKFGIYGDIGNLTCSGVYPGLNNHTPGGKDYFDVDAQTFSEWGVDSFKVDGCYEDTKKYDTLYPKLAQAMNATGHKMLLVCEWPFFQYVFSGINPDYDAIAKTCHAFRNYKDSMDSGINPDYDAIAKTCHAFRNYKDSMDSWASIDEIIQYYGQYNDLFIKHSGPGHWADPDELSIGNSGLSWHQSRTQMAMWCMWSSPLLMSTDNSVNFGLKSDSLTNRIPKIKKDSLSKPTLAISDTTCRSPEYSSMSHKVSELIKVSAKETKYEVHDLFVDEGKEVLGTLGINDMLELLVHTSGAVRVVKLLVK</sequence>
<comment type="similarity">
    <text evidence="1 4">Belongs to the glycosyl hydrolase 27 family.</text>
</comment>
<dbReference type="EC" id="3.2.1.-" evidence="4"/>
<dbReference type="GO" id="GO:0004557">
    <property type="term" value="F:alpha-galactosidase activity"/>
    <property type="evidence" value="ECO:0007669"/>
    <property type="project" value="TreeGrafter"/>
</dbReference>
<dbReference type="Pfam" id="PF16499">
    <property type="entry name" value="Melibiase_2"/>
    <property type="match status" value="2"/>
</dbReference>
<keyword evidence="4" id="KW-1015">Disulfide bond</keyword>